<evidence type="ECO:0000259" key="6">
    <source>
        <dbReference type="PROSITE" id="PS50122"/>
    </source>
</evidence>
<dbReference type="InterPro" id="IPR035909">
    <property type="entry name" value="CheB_C"/>
</dbReference>
<dbReference type="AlphaFoldDB" id="A0A7X0RXS9"/>
<feature type="active site" evidence="4">
    <location>
        <position position="161"/>
    </location>
</feature>
<feature type="non-terminal residue" evidence="7">
    <location>
        <position position="1"/>
    </location>
</feature>
<evidence type="ECO:0000256" key="2">
    <source>
        <dbReference type="ARBA" id="ARBA00039140"/>
    </source>
</evidence>
<dbReference type="PANTHER" id="PTHR42872">
    <property type="entry name" value="PROTEIN-GLUTAMATE METHYLESTERASE/PROTEIN-GLUTAMINE GLUTAMINASE"/>
    <property type="match status" value="1"/>
</dbReference>
<dbReference type="GO" id="GO:0006935">
    <property type="term" value="P:chemotaxis"/>
    <property type="evidence" value="ECO:0007669"/>
    <property type="project" value="UniProtKB-UniRule"/>
</dbReference>
<name>A0A7X0RXS9_9BACL</name>
<dbReference type="GO" id="GO:0005737">
    <property type="term" value="C:cytoplasm"/>
    <property type="evidence" value="ECO:0007669"/>
    <property type="project" value="InterPro"/>
</dbReference>
<evidence type="ECO:0000256" key="3">
    <source>
        <dbReference type="ARBA" id="ARBA00048267"/>
    </source>
</evidence>
<reference evidence="7 8" key="1">
    <citation type="submission" date="2020-08" db="EMBL/GenBank/DDBJ databases">
        <title>Cohnella phylogeny.</title>
        <authorList>
            <person name="Dunlap C."/>
        </authorList>
    </citation>
    <scope>NUCLEOTIDE SEQUENCE [LARGE SCALE GENOMIC DNA]</scope>
    <source>
        <strain evidence="7 8">DSM 28246</strain>
    </source>
</reference>
<dbReference type="GO" id="GO:0008984">
    <property type="term" value="F:protein-glutamate methylesterase activity"/>
    <property type="evidence" value="ECO:0007669"/>
    <property type="project" value="UniProtKB-EC"/>
</dbReference>
<dbReference type="Proteomes" id="UP000547209">
    <property type="component" value="Unassembled WGS sequence"/>
</dbReference>
<evidence type="ECO:0000256" key="5">
    <source>
        <dbReference type="SAM" id="MobiDB-lite"/>
    </source>
</evidence>
<dbReference type="PROSITE" id="PS50122">
    <property type="entry name" value="CHEB"/>
    <property type="match status" value="1"/>
</dbReference>
<sequence>AQAPRPPRTAIPKPADGERAAPERPTAFNDLVAIGTSTGGPRALHEVITNLPADFPAPVLIVQHMPPKFTHSLAQRLASFAKIPVREARDGETVRAGEAYLAPGGLHMTLTRDASGTYRIALSEDAPVSGHRPSVDRLFESLLGFRELRRHAVIMTGMGSDGAKGMKALREDGAAATIAEAEETCVVYGMPRSAIEIGAATQVAELQHIASLLVQEVSRRNPDGVRADDHSGGVGQWK</sequence>
<dbReference type="Gene3D" id="3.40.50.180">
    <property type="entry name" value="Methylesterase CheB, C-terminal domain"/>
    <property type="match status" value="1"/>
</dbReference>
<dbReference type="PANTHER" id="PTHR42872:SF6">
    <property type="entry name" value="PROTEIN-GLUTAMATE METHYLESTERASE_PROTEIN-GLUTAMINE GLUTAMINASE"/>
    <property type="match status" value="1"/>
</dbReference>
<evidence type="ECO:0000313" key="8">
    <source>
        <dbReference type="Proteomes" id="UP000547209"/>
    </source>
</evidence>
<dbReference type="SUPFAM" id="SSF52738">
    <property type="entry name" value="Methylesterase CheB, C-terminal domain"/>
    <property type="match status" value="1"/>
</dbReference>
<protein>
    <recommendedName>
        <fullName evidence="2">protein-glutamate methylesterase</fullName>
        <ecNumber evidence="2">3.1.1.61</ecNumber>
    </recommendedName>
</protein>
<dbReference type="InterPro" id="IPR000673">
    <property type="entry name" value="Sig_transdc_resp-reg_Me-estase"/>
</dbReference>
<keyword evidence="8" id="KW-1185">Reference proteome</keyword>
<gene>
    <name evidence="7" type="ORF">H7C19_33205</name>
</gene>
<proteinExistence type="predicted"/>
<feature type="domain" description="CheB-type methylesterase" evidence="6">
    <location>
        <begin position="25"/>
        <end position="220"/>
    </location>
</feature>
<keyword evidence="4" id="KW-0145">Chemotaxis</keyword>
<feature type="active site" evidence="4">
    <location>
        <position position="37"/>
    </location>
</feature>
<evidence type="ECO:0000256" key="4">
    <source>
        <dbReference type="PROSITE-ProRule" id="PRU00050"/>
    </source>
</evidence>
<comment type="caution">
    <text evidence="7">The sequence shown here is derived from an EMBL/GenBank/DDBJ whole genome shotgun (WGS) entry which is preliminary data.</text>
</comment>
<dbReference type="EMBL" id="JACJVP010000079">
    <property type="protein sequence ID" value="MBB6675530.1"/>
    <property type="molecule type" value="Genomic_DNA"/>
</dbReference>
<dbReference type="RefSeq" id="WP_185673382.1">
    <property type="nucleotide sequence ID" value="NZ_JACJVP010000079.1"/>
</dbReference>
<feature type="active site" evidence="4">
    <location>
        <position position="64"/>
    </location>
</feature>
<keyword evidence="1 4" id="KW-0378">Hydrolase</keyword>
<comment type="catalytic activity">
    <reaction evidence="3">
        <text>[protein]-L-glutamate 5-O-methyl ester + H2O = L-glutamyl-[protein] + methanol + H(+)</text>
        <dbReference type="Rhea" id="RHEA:23236"/>
        <dbReference type="Rhea" id="RHEA-COMP:10208"/>
        <dbReference type="Rhea" id="RHEA-COMP:10311"/>
        <dbReference type="ChEBI" id="CHEBI:15377"/>
        <dbReference type="ChEBI" id="CHEBI:15378"/>
        <dbReference type="ChEBI" id="CHEBI:17790"/>
        <dbReference type="ChEBI" id="CHEBI:29973"/>
        <dbReference type="ChEBI" id="CHEBI:82795"/>
        <dbReference type="EC" id="3.1.1.61"/>
    </reaction>
</comment>
<dbReference type="GO" id="GO:0000156">
    <property type="term" value="F:phosphorelay response regulator activity"/>
    <property type="evidence" value="ECO:0007669"/>
    <property type="project" value="InterPro"/>
</dbReference>
<dbReference type="CDD" id="cd16432">
    <property type="entry name" value="CheB_Rec"/>
    <property type="match status" value="1"/>
</dbReference>
<evidence type="ECO:0000313" key="7">
    <source>
        <dbReference type="EMBL" id="MBB6675530.1"/>
    </source>
</evidence>
<feature type="region of interest" description="Disordered" evidence="5">
    <location>
        <begin position="1"/>
        <end position="24"/>
    </location>
</feature>
<accession>A0A7X0RXS9</accession>
<evidence type="ECO:0000256" key="1">
    <source>
        <dbReference type="ARBA" id="ARBA00022801"/>
    </source>
</evidence>
<organism evidence="7 8">
    <name type="scientific">Cohnella nanjingensis</name>
    <dbReference type="NCBI Taxonomy" id="1387779"/>
    <lineage>
        <taxon>Bacteria</taxon>
        <taxon>Bacillati</taxon>
        <taxon>Bacillota</taxon>
        <taxon>Bacilli</taxon>
        <taxon>Bacillales</taxon>
        <taxon>Paenibacillaceae</taxon>
        <taxon>Cohnella</taxon>
    </lineage>
</organism>
<dbReference type="EC" id="3.1.1.61" evidence="2"/>
<dbReference type="Pfam" id="PF01339">
    <property type="entry name" value="CheB_methylest"/>
    <property type="match status" value="1"/>
</dbReference>